<evidence type="ECO:0000313" key="8">
    <source>
        <dbReference type="Proteomes" id="UP000030669"/>
    </source>
</evidence>
<dbReference type="eggNOG" id="KOG1721">
    <property type="taxonomic scope" value="Eukaryota"/>
</dbReference>
<dbReference type="SUPFAM" id="SSF57667">
    <property type="entry name" value="beta-beta-alpha zinc fingers"/>
    <property type="match status" value="1"/>
</dbReference>
<proteinExistence type="predicted"/>
<dbReference type="Proteomes" id="UP000030669">
    <property type="component" value="Unassembled WGS sequence"/>
</dbReference>
<dbReference type="KEGG" id="gtr:GLOTRDRAFT_46612"/>
<feature type="region of interest" description="Disordered" evidence="5">
    <location>
        <begin position="1"/>
        <end position="32"/>
    </location>
</feature>
<feature type="compositionally biased region" description="Polar residues" evidence="5">
    <location>
        <begin position="12"/>
        <end position="22"/>
    </location>
</feature>
<gene>
    <name evidence="7" type="ORF">GLOTRDRAFT_46612</name>
</gene>
<dbReference type="PROSITE" id="PS50157">
    <property type="entry name" value="ZINC_FINGER_C2H2_2"/>
    <property type="match status" value="3"/>
</dbReference>
<reference evidence="7 8" key="1">
    <citation type="journal article" date="2012" name="Science">
        <title>The Paleozoic origin of enzymatic lignin decomposition reconstructed from 31 fungal genomes.</title>
        <authorList>
            <person name="Floudas D."/>
            <person name="Binder M."/>
            <person name="Riley R."/>
            <person name="Barry K."/>
            <person name="Blanchette R.A."/>
            <person name="Henrissat B."/>
            <person name="Martinez A.T."/>
            <person name="Otillar R."/>
            <person name="Spatafora J.W."/>
            <person name="Yadav J.S."/>
            <person name="Aerts A."/>
            <person name="Benoit I."/>
            <person name="Boyd A."/>
            <person name="Carlson A."/>
            <person name="Copeland A."/>
            <person name="Coutinho P.M."/>
            <person name="de Vries R.P."/>
            <person name="Ferreira P."/>
            <person name="Findley K."/>
            <person name="Foster B."/>
            <person name="Gaskell J."/>
            <person name="Glotzer D."/>
            <person name="Gorecki P."/>
            <person name="Heitman J."/>
            <person name="Hesse C."/>
            <person name="Hori C."/>
            <person name="Igarashi K."/>
            <person name="Jurgens J.A."/>
            <person name="Kallen N."/>
            <person name="Kersten P."/>
            <person name="Kohler A."/>
            <person name="Kuees U."/>
            <person name="Kumar T.K.A."/>
            <person name="Kuo A."/>
            <person name="LaButti K."/>
            <person name="Larrondo L.F."/>
            <person name="Lindquist E."/>
            <person name="Ling A."/>
            <person name="Lombard V."/>
            <person name="Lucas S."/>
            <person name="Lundell T."/>
            <person name="Martin R."/>
            <person name="McLaughlin D.J."/>
            <person name="Morgenstern I."/>
            <person name="Morin E."/>
            <person name="Murat C."/>
            <person name="Nagy L.G."/>
            <person name="Nolan M."/>
            <person name="Ohm R.A."/>
            <person name="Patyshakuliyeva A."/>
            <person name="Rokas A."/>
            <person name="Ruiz-Duenas F.J."/>
            <person name="Sabat G."/>
            <person name="Salamov A."/>
            <person name="Samejima M."/>
            <person name="Schmutz J."/>
            <person name="Slot J.C."/>
            <person name="St John F."/>
            <person name="Stenlid J."/>
            <person name="Sun H."/>
            <person name="Sun S."/>
            <person name="Syed K."/>
            <person name="Tsang A."/>
            <person name="Wiebenga A."/>
            <person name="Young D."/>
            <person name="Pisabarro A."/>
            <person name="Eastwood D.C."/>
            <person name="Martin F."/>
            <person name="Cullen D."/>
            <person name="Grigoriev I.V."/>
            <person name="Hibbett D.S."/>
        </authorList>
    </citation>
    <scope>NUCLEOTIDE SEQUENCE [LARGE SCALE GENOMIC DNA]</scope>
    <source>
        <strain evidence="7 8">ATCC 11539</strain>
    </source>
</reference>
<dbReference type="OrthoDB" id="4748970at2759"/>
<dbReference type="PANTHER" id="PTHR23235:SF120">
    <property type="entry name" value="KRUPPEL-LIKE FACTOR 15"/>
    <property type="match status" value="1"/>
</dbReference>
<dbReference type="HOGENOM" id="CLU_002678_42_10_1"/>
<feature type="domain" description="C2H2-type" evidence="6">
    <location>
        <begin position="38"/>
        <end position="67"/>
    </location>
</feature>
<dbReference type="FunFam" id="3.30.160.60:FF:000007">
    <property type="entry name" value="Basic krueppel-like factor 3"/>
    <property type="match status" value="1"/>
</dbReference>
<dbReference type="AlphaFoldDB" id="S7PZ32"/>
<dbReference type="Pfam" id="PF00096">
    <property type="entry name" value="zf-C2H2"/>
    <property type="match status" value="2"/>
</dbReference>
<sequence length="134" mass="15037">MGPGKAPANPQIPVTKQNVTTHATKDASERRRKGEANFVCPIPGCGSTFTRGFNLKGHLRSHTDDRPFQCKWPGCEKSFARQHDCKRHEALHLGVRDFKCGGCQKEFARMDALNRHRTCIYPLASLTWCLSISL</sequence>
<dbReference type="GO" id="GO:0000978">
    <property type="term" value="F:RNA polymerase II cis-regulatory region sequence-specific DNA binding"/>
    <property type="evidence" value="ECO:0007669"/>
    <property type="project" value="TreeGrafter"/>
</dbReference>
<name>S7PZ32_GLOTA</name>
<evidence type="ECO:0000313" key="7">
    <source>
        <dbReference type="EMBL" id="EPQ52532.1"/>
    </source>
</evidence>
<dbReference type="PANTHER" id="PTHR23235">
    <property type="entry name" value="KRUEPPEL-LIKE TRANSCRIPTION FACTOR"/>
    <property type="match status" value="1"/>
</dbReference>
<feature type="domain" description="C2H2-type" evidence="6">
    <location>
        <begin position="98"/>
        <end position="121"/>
    </location>
</feature>
<dbReference type="SMART" id="SM00355">
    <property type="entry name" value="ZnF_C2H2"/>
    <property type="match status" value="3"/>
</dbReference>
<evidence type="ECO:0000256" key="4">
    <source>
        <dbReference type="PROSITE-ProRule" id="PRU00042"/>
    </source>
</evidence>
<dbReference type="InterPro" id="IPR036236">
    <property type="entry name" value="Znf_C2H2_sf"/>
</dbReference>
<keyword evidence="8" id="KW-1185">Reference proteome</keyword>
<keyword evidence="2 4" id="KW-0863">Zinc-finger</keyword>
<feature type="compositionally biased region" description="Basic and acidic residues" evidence="5">
    <location>
        <begin position="23"/>
        <end position="32"/>
    </location>
</feature>
<keyword evidence="3" id="KW-0862">Zinc</keyword>
<evidence type="ECO:0000256" key="2">
    <source>
        <dbReference type="ARBA" id="ARBA00022771"/>
    </source>
</evidence>
<dbReference type="EMBL" id="KB469307">
    <property type="protein sequence ID" value="EPQ52532.1"/>
    <property type="molecule type" value="Genomic_DNA"/>
</dbReference>
<evidence type="ECO:0000256" key="3">
    <source>
        <dbReference type="ARBA" id="ARBA00022833"/>
    </source>
</evidence>
<dbReference type="Gene3D" id="3.30.160.60">
    <property type="entry name" value="Classic Zinc Finger"/>
    <property type="match status" value="3"/>
</dbReference>
<accession>S7PZ32</accession>
<evidence type="ECO:0000259" key="6">
    <source>
        <dbReference type="PROSITE" id="PS50157"/>
    </source>
</evidence>
<dbReference type="InterPro" id="IPR013087">
    <property type="entry name" value="Znf_C2H2_type"/>
</dbReference>
<dbReference type="RefSeq" id="XP_007868685.1">
    <property type="nucleotide sequence ID" value="XM_007870494.1"/>
</dbReference>
<organism evidence="7 8">
    <name type="scientific">Gloeophyllum trabeum (strain ATCC 11539 / FP-39264 / Madison 617)</name>
    <name type="common">Brown rot fungus</name>
    <dbReference type="NCBI Taxonomy" id="670483"/>
    <lineage>
        <taxon>Eukaryota</taxon>
        <taxon>Fungi</taxon>
        <taxon>Dikarya</taxon>
        <taxon>Basidiomycota</taxon>
        <taxon>Agaricomycotina</taxon>
        <taxon>Agaricomycetes</taxon>
        <taxon>Gloeophyllales</taxon>
        <taxon>Gloeophyllaceae</taxon>
        <taxon>Gloeophyllum</taxon>
    </lineage>
</organism>
<keyword evidence="1" id="KW-0479">Metal-binding</keyword>
<evidence type="ECO:0000256" key="5">
    <source>
        <dbReference type="SAM" id="MobiDB-lite"/>
    </source>
</evidence>
<dbReference type="GO" id="GO:0008270">
    <property type="term" value="F:zinc ion binding"/>
    <property type="evidence" value="ECO:0007669"/>
    <property type="project" value="UniProtKB-KW"/>
</dbReference>
<dbReference type="PROSITE" id="PS00028">
    <property type="entry name" value="ZINC_FINGER_C2H2_1"/>
    <property type="match status" value="2"/>
</dbReference>
<dbReference type="GO" id="GO:0000981">
    <property type="term" value="F:DNA-binding transcription factor activity, RNA polymerase II-specific"/>
    <property type="evidence" value="ECO:0007669"/>
    <property type="project" value="TreeGrafter"/>
</dbReference>
<protein>
    <recommendedName>
        <fullName evidence="6">C2H2-type domain-containing protein</fullName>
    </recommendedName>
</protein>
<feature type="domain" description="C2H2-type" evidence="6">
    <location>
        <begin position="68"/>
        <end position="97"/>
    </location>
</feature>
<dbReference type="OMA" id="MRITSAC"/>
<evidence type="ECO:0000256" key="1">
    <source>
        <dbReference type="ARBA" id="ARBA00022723"/>
    </source>
</evidence>
<dbReference type="GeneID" id="19306446"/>